<dbReference type="PRINTS" id="PR00455">
    <property type="entry name" value="HTHTETR"/>
</dbReference>
<dbReference type="InterPro" id="IPR009057">
    <property type="entry name" value="Homeodomain-like_sf"/>
</dbReference>
<accession>A0ABW6PRL9</accession>
<dbReference type="RefSeq" id="WP_387701365.1">
    <property type="nucleotide sequence ID" value="NZ_JBIAMX010000011.1"/>
</dbReference>
<proteinExistence type="predicted"/>
<evidence type="ECO:0000313" key="4">
    <source>
        <dbReference type="EMBL" id="MFF0544875.1"/>
    </source>
</evidence>
<dbReference type="PANTHER" id="PTHR30055">
    <property type="entry name" value="HTH-TYPE TRANSCRIPTIONAL REGULATOR RUTR"/>
    <property type="match status" value="1"/>
</dbReference>
<dbReference type="InterPro" id="IPR001647">
    <property type="entry name" value="HTH_TetR"/>
</dbReference>
<protein>
    <submittedName>
        <fullName evidence="4">TetR/AcrR family transcriptional regulator</fullName>
    </submittedName>
</protein>
<reference evidence="4 5" key="1">
    <citation type="submission" date="2024-10" db="EMBL/GenBank/DDBJ databases">
        <title>The Natural Products Discovery Center: Release of the First 8490 Sequenced Strains for Exploring Actinobacteria Biosynthetic Diversity.</title>
        <authorList>
            <person name="Kalkreuter E."/>
            <person name="Kautsar S.A."/>
            <person name="Yang D."/>
            <person name="Bader C.D."/>
            <person name="Teijaro C.N."/>
            <person name="Fluegel L."/>
            <person name="Davis C.M."/>
            <person name="Simpson J.R."/>
            <person name="Lauterbach L."/>
            <person name="Steele A.D."/>
            <person name="Gui C."/>
            <person name="Meng S."/>
            <person name="Li G."/>
            <person name="Viehrig K."/>
            <person name="Ye F."/>
            <person name="Su P."/>
            <person name="Kiefer A.F."/>
            <person name="Nichols A."/>
            <person name="Cepeda A.J."/>
            <person name="Yan W."/>
            <person name="Fan B."/>
            <person name="Jiang Y."/>
            <person name="Adhikari A."/>
            <person name="Zheng C.-J."/>
            <person name="Schuster L."/>
            <person name="Cowan T.M."/>
            <person name="Smanski M.J."/>
            <person name="Chevrette M.G."/>
            <person name="De Carvalho L.P.S."/>
            <person name="Shen B."/>
        </authorList>
    </citation>
    <scope>NUCLEOTIDE SEQUENCE [LARGE SCALE GENOMIC DNA]</scope>
    <source>
        <strain evidence="4 5">NPDC004045</strain>
    </source>
</reference>
<sequence>MTSRTPRLRADAARNRAAILEATAALLAESGADAVSMERVAAAAGVGKGTVFHHFGSRAGLLYELIAEGALALRDAVADGPPPLGPGAPATERLPAFVDAMLDLVTDNVELVAAYSAMPPHPDSEEFHAFWAAHLTALLREARPDLDADTMAALLLSTIGGSLTQQMARAGRTDRVRASLRALVDALLADAKPD</sequence>
<dbReference type="Proteomes" id="UP001601444">
    <property type="component" value="Unassembled WGS sequence"/>
</dbReference>
<evidence type="ECO:0000256" key="2">
    <source>
        <dbReference type="PROSITE-ProRule" id="PRU00335"/>
    </source>
</evidence>
<dbReference type="SUPFAM" id="SSF48498">
    <property type="entry name" value="Tetracyclin repressor-like, C-terminal domain"/>
    <property type="match status" value="1"/>
</dbReference>
<keyword evidence="1 2" id="KW-0238">DNA-binding</keyword>
<dbReference type="Pfam" id="PF00440">
    <property type="entry name" value="TetR_N"/>
    <property type="match status" value="1"/>
</dbReference>
<name>A0ABW6PRL9_9NOCA</name>
<dbReference type="InterPro" id="IPR036271">
    <property type="entry name" value="Tet_transcr_reg_TetR-rel_C_sf"/>
</dbReference>
<evidence type="ECO:0000313" key="5">
    <source>
        <dbReference type="Proteomes" id="UP001601444"/>
    </source>
</evidence>
<dbReference type="EMBL" id="JBIAMX010000011">
    <property type="protein sequence ID" value="MFF0544875.1"/>
    <property type="molecule type" value="Genomic_DNA"/>
</dbReference>
<dbReference type="PANTHER" id="PTHR30055:SF209">
    <property type="entry name" value="POSSIBLE TRANSCRIPTIONAL REGULATORY PROTEIN (PROBABLY TETR-FAMILY)"/>
    <property type="match status" value="1"/>
</dbReference>
<keyword evidence="5" id="KW-1185">Reference proteome</keyword>
<dbReference type="SUPFAM" id="SSF46689">
    <property type="entry name" value="Homeodomain-like"/>
    <property type="match status" value="1"/>
</dbReference>
<feature type="DNA-binding region" description="H-T-H motif" evidence="2">
    <location>
        <begin position="36"/>
        <end position="55"/>
    </location>
</feature>
<dbReference type="InterPro" id="IPR050109">
    <property type="entry name" value="HTH-type_TetR-like_transc_reg"/>
</dbReference>
<dbReference type="Gene3D" id="1.10.357.10">
    <property type="entry name" value="Tetracycline Repressor, domain 2"/>
    <property type="match status" value="1"/>
</dbReference>
<evidence type="ECO:0000256" key="1">
    <source>
        <dbReference type="ARBA" id="ARBA00023125"/>
    </source>
</evidence>
<gene>
    <name evidence="4" type="ORF">ACFYTF_18770</name>
</gene>
<evidence type="ECO:0000259" key="3">
    <source>
        <dbReference type="PROSITE" id="PS50977"/>
    </source>
</evidence>
<organism evidence="4 5">
    <name type="scientific">Nocardia thailandica</name>
    <dbReference type="NCBI Taxonomy" id="257275"/>
    <lineage>
        <taxon>Bacteria</taxon>
        <taxon>Bacillati</taxon>
        <taxon>Actinomycetota</taxon>
        <taxon>Actinomycetes</taxon>
        <taxon>Mycobacteriales</taxon>
        <taxon>Nocardiaceae</taxon>
        <taxon>Nocardia</taxon>
    </lineage>
</organism>
<comment type="caution">
    <text evidence="4">The sequence shown here is derived from an EMBL/GenBank/DDBJ whole genome shotgun (WGS) entry which is preliminary data.</text>
</comment>
<dbReference type="PROSITE" id="PS50977">
    <property type="entry name" value="HTH_TETR_2"/>
    <property type="match status" value="1"/>
</dbReference>
<feature type="domain" description="HTH tetR-type" evidence="3">
    <location>
        <begin position="13"/>
        <end position="73"/>
    </location>
</feature>